<dbReference type="PANTHER" id="PTHR42941">
    <property type="entry name" value="SLL1037 PROTEIN"/>
    <property type="match status" value="1"/>
</dbReference>
<dbReference type="EMBL" id="BMCP01000002">
    <property type="protein sequence ID" value="GGE47821.1"/>
    <property type="molecule type" value="Genomic_DNA"/>
</dbReference>
<gene>
    <name evidence="2" type="ORF">GCM10007276_26330</name>
</gene>
<evidence type="ECO:0000256" key="1">
    <source>
        <dbReference type="SAM" id="SignalP"/>
    </source>
</evidence>
<keyword evidence="1" id="KW-0732">Signal</keyword>
<protein>
    <submittedName>
        <fullName evidence="2">TRAP ABC transporter</fullName>
    </submittedName>
</protein>
<comment type="caution">
    <text evidence="2">The sequence shown here is derived from an EMBL/GenBank/DDBJ whole genome shotgun (WGS) entry which is preliminary data.</text>
</comment>
<proteinExistence type="predicted"/>
<feature type="signal peptide" evidence="1">
    <location>
        <begin position="1"/>
        <end position="23"/>
    </location>
</feature>
<feature type="chain" id="PRO_5035237568" evidence="1">
    <location>
        <begin position="24"/>
        <end position="428"/>
    </location>
</feature>
<reference evidence="2" key="2">
    <citation type="submission" date="2020-09" db="EMBL/GenBank/DDBJ databases">
        <authorList>
            <person name="Sun Q."/>
            <person name="Sedlacek I."/>
        </authorList>
    </citation>
    <scope>NUCLEOTIDE SEQUENCE</scope>
    <source>
        <strain evidence="2">CCM 7684</strain>
    </source>
</reference>
<dbReference type="SUPFAM" id="SSF53850">
    <property type="entry name" value="Periplasmic binding protein-like II"/>
    <property type="match status" value="1"/>
</dbReference>
<dbReference type="InterPro" id="IPR011852">
    <property type="entry name" value="TRAP_TAXI"/>
</dbReference>
<evidence type="ECO:0000313" key="2">
    <source>
        <dbReference type="EMBL" id="GGE47821.1"/>
    </source>
</evidence>
<keyword evidence="3" id="KW-1185">Reference proteome</keyword>
<reference evidence="2" key="1">
    <citation type="journal article" date="2014" name="Int. J. Syst. Evol. Microbiol.">
        <title>Complete genome sequence of Corynebacterium casei LMG S-19264T (=DSM 44701T), isolated from a smear-ripened cheese.</title>
        <authorList>
            <consortium name="US DOE Joint Genome Institute (JGI-PGF)"/>
            <person name="Walter F."/>
            <person name="Albersmeier A."/>
            <person name="Kalinowski J."/>
            <person name="Ruckert C."/>
        </authorList>
    </citation>
    <scope>NUCLEOTIDE SEQUENCE</scope>
    <source>
        <strain evidence="2">CCM 7684</strain>
    </source>
</reference>
<dbReference type="RefSeq" id="WP_188410172.1">
    <property type="nucleotide sequence ID" value="NZ_BMCP01000002.1"/>
</dbReference>
<evidence type="ECO:0000313" key="3">
    <source>
        <dbReference type="Proteomes" id="UP000602745"/>
    </source>
</evidence>
<dbReference type="Gene3D" id="3.40.190.10">
    <property type="entry name" value="Periplasmic binding protein-like II"/>
    <property type="match status" value="2"/>
</dbReference>
<dbReference type="AlphaFoldDB" id="A0A8J3DX49"/>
<dbReference type="Pfam" id="PF16868">
    <property type="entry name" value="NMT1_3"/>
    <property type="match status" value="1"/>
</dbReference>
<accession>A0A8J3DX49</accession>
<organism evidence="2 3">
    <name type="scientific">Agaricicola taiwanensis</name>
    <dbReference type="NCBI Taxonomy" id="591372"/>
    <lineage>
        <taxon>Bacteria</taxon>
        <taxon>Pseudomonadati</taxon>
        <taxon>Pseudomonadota</taxon>
        <taxon>Alphaproteobacteria</taxon>
        <taxon>Rhodobacterales</taxon>
        <taxon>Paracoccaceae</taxon>
        <taxon>Agaricicola</taxon>
    </lineage>
</organism>
<sequence>MFAVFRTSCLAFAVLASAGAARAQSPATDNPAAADWSRGPVPLLQTERQKEQPVTRQQPAAGDSLYRRLVDQANANTVSIVSGNPNGTYLSIAYDIATVVDGAEGLRVLPIVGKGAAQNVRDVMFLRGIDLGIMGSNTLAHLKEDKQMPDIDGKLVYIMRLFNEEIHVYARPEIRSLKDLDGKKVNFSDAGSGTTVTARQIFNKLGIKTEQVNMGQLDGVEAMRRNEIAATILEAGKPSNLFRQLEPSDGFHFVPIEYAPALHENFFPTELTHDDYPDLIPQGETVETVSTAAVLVAYNWPANSERHQRLTTFTNQLFDRFDELRQAPRHPKWKEVNLLAEVPGLTRFAGARQWLETNARKTAAAASPMPAPMPKPVDEIEKLRAEFEGFLSSAQKASTDEGERLKLFQDFVEWRRSQDDGRGSQNRD</sequence>
<dbReference type="Proteomes" id="UP000602745">
    <property type="component" value="Unassembled WGS sequence"/>
</dbReference>
<name>A0A8J3DX49_9RHOB</name>
<dbReference type="PANTHER" id="PTHR42941:SF1">
    <property type="entry name" value="SLL1037 PROTEIN"/>
    <property type="match status" value="1"/>
</dbReference>